<comment type="caution">
    <text evidence="1">The sequence shown here is derived from an EMBL/GenBank/DDBJ whole genome shotgun (WGS) entry which is preliminary data.</text>
</comment>
<dbReference type="Gene3D" id="2.60.40.1080">
    <property type="match status" value="1"/>
</dbReference>
<sequence length="424" mass="45960">MCILRKTTAALLTLLVSIASFTGIVTASTSASISKKLSVDVISNYSSLLPGQSVMVSVKISNIPSDHKGLRSAKIAVSYDENVFSSEDNIRFDKALGKYIWRDDNFFIPSKTFETADYHIDNPYPEDFNPADGRKEVVLSMSALNSKMIDSTADEAFISFSLTVKNEVKIQNTLINIVSEGTMLQDTTGASVHSYGTISKQLLVGAPTPKRIEIVRGTISPSSDPFKLIVNNGYELNALAIFDNGDTAYVTEQASWETTDPQVIATLGRGSLQTIGLGNASVMATLGTMTGKHEVRVYLANAPELIEKPVVYYGIQTKIPNEKSFAAAKVVQIKVNGKTAEPGRLFDSAVFVPLRSVSKLLGVDTGYDSIKKLPTIDGKTIANCYTFSGVSYIIARNLTSLLGADMQWDKNKTTLMITSSAKKQ</sequence>
<dbReference type="Proteomes" id="UP000054709">
    <property type="component" value="Unassembled WGS sequence"/>
</dbReference>
<keyword evidence="2" id="KW-1185">Reference proteome</keyword>
<name>A0A0W1B0C1_9BACL</name>
<protein>
    <submittedName>
        <fullName evidence="1">Uncharacterized protein</fullName>
    </submittedName>
</protein>
<gene>
    <name evidence="1" type="ORF">UQ64_09315</name>
</gene>
<organism evidence="1 2">
    <name type="scientific">Paenibacillus etheri</name>
    <dbReference type="NCBI Taxonomy" id="1306852"/>
    <lineage>
        <taxon>Bacteria</taxon>
        <taxon>Bacillati</taxon>
        <taxon>Bacillota</taxon>
        <taxon>Bacilli</taxon>
        <taxon>Bacillales</taxon>
        <taxon>Paenibacillaceae</taxon>
        <taxon>Paenibacillus</taxon>
    </lineage>
</organism>
<evidence type="ECO:0000313" key="2">
    <source>
        <dbReference type="Proteomes" id="UP000054709"/>
    </source>
</evidence>
<dbReference type="EMBL" id="LCZJ02000018">
    <property type="protein sequence ID" value="KTD87034.1"/>
    <property type="molecule type" value="Genomic_DNA"/>
</dbReference>
<dbReference type="AlphaFoldDB" id="A0A0W1B0C1"/>
<proteinExistence type="predicted"/>
<accession>A0A0W1B0C1</accession>
<dbReference type="Gene3D" id="2.60.40.680">
    <property type="match status" value="1"/>
</dbReference>
<dbReference type="OrthoDB" id="9802228at2"/>
<evidence type="ECO:0000313" key="1">
    <source>
        <dbReference type="EMBL" id="KTD87034.1"/>
    </source>
</evidence>
<reference evidence="1 2" key="1">
    <citation type="journal article" date="2015" name="Int. Biodeterior. Biodegradation">
        <title>Physiological and genetic screening methods for the isolation of methyl tert-butyl ether-degrading bacteria for bioremediation purposes.</title>
        <authorList>
            <person name="Guisado I.M."/>
            <person name="Purswani J."/>
            <person name="Gonzalez Lopez J."/>
            <person name="Pozo C."/>
        </authorList>
    </citation>
    <scope>NUCLEOTIDE SEQUENCE [LARGE SCALE GENOMIC DNA]</scope>
    <source>
        <strain evidence="1 2">SH7</strain>
    </source>
</reference>
<dbReference type="RefSeq" id="WP_060622584.1">
    <property type="nucleotide sequence ID" value="NZ_LCZJ02000018.1"/>
</dbReference>